<sequence length="1217" mass="126782">MASPTLAYVPATFPPAAGDSPSNKVTMTHTVVGGGDPAPGKTIEYTGTFTIAKMKEQGTTTTTTIIVSADPNAPFVSPVTAADFSGNSAAPKSITCNSDNTSCTVTFENLSDGVITFKKRAQIKTTAPAGTTIYATADIRTNVAPTLTLQSVAETFTPDAGRCSGTITFTSRVAGAGAWLMDIKFADKSGGKVTADPWSSPGNSLQVTGPNGADITAQVLAGMTYRADDPVPPTFPQSTITNATWADSLNWKWDPTSWTGDTWIPAGSTITIKRHVTYLNCLPGGFAGDFDTNRMFGMAIEMARPQTSVEDFAMVGIRLPGSISAPARCEQNIYFTENRSIGTGNENSRLGYFTPNPGAASQAYTMIGPANSAYYDAIAISRQQDTKIYYSTRAPRLMSYDTATGVHTDVMALPGVTNALGFDKDGNLWTIDTSGGIYRLNWNGTSLATQWTRVGTMSGIGTGSARDLAFDGDGNMYLLGGTYGEVLYRASAAQLAAGGTITPANWGTHTTSPASPTTEYYGLAFNSKGNLIVANYAYAGGTEPFRSKIFERDPLAGPSGTWTTYINGNYSPDGRVADLATCNYPSTTVPKDGFQVQKSVINADGTVSPAGTTGQRVTVAADGSILVRYLVQVTNIGATAGTHPVINDKVTVPAGFTIEDVALNGTSQGKTGTFTIPAANLAGGAVASHVVTLKLKANLSGTVDWASAGTCNTQGAGTPGTGFFNVVTMDKDADGADNNDACVPVQQPQLAKLTLIKDIVNGSATDSRYFTLTAVNPASSTGISGSSPSSGQVAVSSNVTPGRYILGENANHDGAGQYTTGTWTCNAGKTVGTDNSISLVNGDNVTCRINNTYAPPVHVIKTPTQVAPAEQNNPPGVNPHIGAVVEADADGKLTLNYTITVVNDGTAVGATGPVNEYFSVPAGLLWQSGATATITFDANGTGAQAVGFNPSKTYTEAELRDGYTLATSITGLQPGTAGAVKFNISIPLMLNNTKAPNFAGTVFEQNETRLGQCVSTTTGGAAHSNNTMGVPNVTSIYQENQAYSPIPTQDNLACIPVIKRVVGGATWEKVGVPNPTKPDQVVLLGESEWELTPVTGNGGTATGPSVKVTDCIATDVAQCSGPDKDIVAGKFAVQDMQLGWYRLVETKAPLGFHKDETPRYFEVTKSTLTVNVGQVHNELVDTQTLPKTGGMGVIPMIAIGGLIILGGALYGRRRNAH</sequence>
<dbReference type="Proteomes" id="UP001596244">
    <property type="component" value="Unassembled WGS sequence"/>
</dbReference>
<protein>
    <submittedName>
        <fullName evidence="3">SpaA isopeptide-forming pilin-related protein</fullName>
    </submittedName>
</protein>
<evidence type="ECO:0000313" key="3">
    <source>
        <dbReference type="EMBL" id="MFC6147710.1"/>
    </source>
</evidence>
<dbReference type="Pfam" id="PF17802">
    <property type="entry name" value="SpaA"/>
    <property type="match status" value="1"/>
</dbReference>
<keyword evidence="1" id="KW-0472">Membrane</keyword>
<feature type="transmembrane region" description="Helical" evidence="1">
    <location>
        <begin position="1192"/>
        <end position="1211"/>
    </location>
</feature>
<evidence type="ECO:0000256" key="1">
    <source>
        <dbReference type="SAM" id="Phobius"/>
    </source>
</evidence>
<keyword evidence="1" id="KW-1133">Transmembrane helix</keyword>
<proteinExistence type="predicted"/>
<dbReference type="InterPro" id="IPR015943">
    <property type="entry name" value="WD40/YVTN_repeat-like_dom_sf"/>
</dbReference>
<dbReference type="InterPro" id="IPR013783">
    <property type="entry name" value="Ig-like_fold"/>
</dbReference>
<dbReference type="InterPro" id="IPR041033">
    <property type="entry name" value="SpaA_PFL_dom_1"/>
</dbReference>
<dbReference type="EMBL" id="JBHSQE010000010">
    <property type="protein sequence ID" value="MFC6147710.1"/>
    <property type="molecule type" value="Genomic_DNA"/>
</dbReference>
<dbReference type="Gene3D" id="2.130.10.10">
    <property type="entry name" value="YVTN repeat-like/Quinoprotein amine dehydrogenase"/>
    <property type="match status" value="1"/>
</dbReference>
<keyword evidence="4" id="KW-1185">Reference proteome</keyword>
<reference evidence="4" key="1">
    <citation type="journal article" date="2019" name="Int. J. Syst. Evol. Microbiol.">
        <title>The Global Catalogue of Microorganisms (GCM) 10K type strain sequencing project: providing services to taxonomists for standard genome sequencing and annotation.</title>
        <authorList>
            <consortium name="The Broad Institute Genomics Platform"/>
            <consortium name="The Broad Institute Genome Sequencing Center for Infectious Disease"/>
            <person name="Wu L."/>
            <person name="Ma J."/>
        </authorList>
    </citation>
    <scope>NUCLEOTIDE SEQUENCE [LARGE SCALE GENOMIC DNA]</scope>
    <source>
        <strain evidence="4">CCUG 51943</strain>
    </source>
</reference>
<comment type="caution">
    <text evidence="3">The sequence shown here is derived from an EMBL/GenBank/DDBJ whole genome shotgun (WGS) entry which is preliminary data.</text>
</comment>
<keyword evidence="1" id="KW-0812">Transmembrane</keyword>
<accession>A0ABW1QHL8</accession>
<feature type="domain" description="SpaA-like prealbumin fold" evidence="2">
    <location>
        <begin position="1128"/>
        <end position="1172"/>
    </location>
</feature>
<dbReference type="RefSeq" id="WP_377002353.1">
    <property type="nucleotide sequence ID" value="NZ_JBHSQE010000010.1"/>
</dbReference>
<gene>
    <name evidence="3" type="ORF">ACFPUZ_12960</name>
</gene>
<dbReference type="Gene3D" id="2.60.40.10">
    <property type="entry name" value="Immunoglobulins"/>
    <property type="match status" value="1"/>
</dbReference>
<organism evidence="3 4">
    <name type="scientific">Corynebacterium nasicanis</name>
    <dbReference type="NCBI Taxonomy" id="1448267"/>
    <lineage>
        <taxon>Bacteria</taxon>
        <taxon>Bacillati</taxon>
        <taxon>Actinomycetota</taxon>
        <taxon>Actinomycetes</taxon>
        <taxon>Mycobacteriales</taxon>
        <taxon>Corynebacteriaceae</taxon>
        <taxon>Corynebacterium</taxon>
    </lineage>
</organism>
<dbReference type="NCBIfam" id="TIGR01167">
    <property type="entry name" value="LPXTG_anchor"/>
    <property type="match status" value="1"/>
</dbReference>
<evidence type="ECO:0000259" key="2">
    <source>
        <dbReference type="Pfam" id="PF17802"/>
    </source>
</evidence>
<name>A0ABW1QHL8_9CORY</name>
<evidence type="ECO:0000313" key="4">
    <source>
        <dbReference type="Proteomes" id="UP001596244"/>
    </source>
</evidence>
<dbReference type="SUPFAM" id="SSF63829">
    <property type="entry name" value="Calcium-dependent phosphotriesterase"/>
    <property type="match status" value="1"/>
</dbReference>